<gene>
    <name evidence="2" type="ORF">DI616_14205</name>
</gene>
<evidence type="ECO:0000313" key="3">
    <source>
        <dbReference type="Proteomes" id="UP000315344"/>
    </source>
</evidence>
<dbReference type="AlphaFoldDB" id="A0A533I4D9"/>
<organism evidence="2 3">
    <name type="scientific">Paracoccus denitrificans</name>
    <dbReference type="NCBI Taxonomy" id="266"/>
    <lineage>
        <taxon>Bacteria</taxon>
        <taxon>Pseudomonadati</taxon>
        <taxon>Pseudomonadota</taxon>
        <taxon>Alphaproteobacteria</taxon>
        <taxon>Rhodobacterales</taxon>
        <taxon>Paracoccaceae</taxon>
        <taxon>Paracoccus</taxon>
    </lineage>
</organism>
<dbReference type="EMBL" id="VAFL01000012">
    <property type="protein sequence ID" value="TKW65551.1"/>
    <property type="molecule type" value="Genomic_DNA"/>
</dbReference>
<dbReference type="Pfam" id="PF13503">
    <property type="entry name" value="DUF4123"/>
    <property type="match status" value="1"/>
</dbReference>
<reference evidence="2 3" key="1">
    <citation type="journal article" date="2017" name="Nat. Commun.">
        <title>In situ click chemistry generation of cyclooxygenase-2 inhibitors.</title>
        <authorList>
            <person name="Bhardwaj A."/>
            <person name="Kaur J."/>
            <person name="Wuest M."/>
            <person name="Wuest F."/>
        </authorList>
    </citation>
    <scope>NUCLEOTIDE SEQUENCE [LARGE SCALE GENOMIC DNA]</scope>
    <source>
        <strain evidence="2">S2_012_000_R3_94</strain>
    </source>
</reference>
<dbReference type="Proteomes" id="UP000315344">
    <property type="component" value="Unassembled WGS sequence"/>
</dbReference>
<sequence length="322" mass="35181">MAQPVQSTKAIVLFSAHADIVATHELPGLAGRPGTVCALLDAASLAGLHNTIKTLGTSALCLFTGPSAENLRDVAPYLLPLHDGSPLQPVDIAGEKTQAGFPGIIIQTEIALNDLRRHFRRFMRIEVAGQLYFFRFWDPPATNAYFDAIAESPDRSRWFFPREGGRIDAIFVPDAGARSFRAYRAGPSPDVRPWLSRPFRMHPAEFAALRASHAQDGADQLVALMSSTFPQLSAQIGHGLFDSMVRRATLRSASFGIHDRANIFRFVAWDLHAQGNFEDVDPGAELGRILMADLAETEKMNRLIARIAVLSPANRATAADPT</sequence>
<dbReference type="InterPro" id="IPR025391">
    <property type="entry name" value="DUF4123"/>
</dbReference>
<comment type="caution">
    <text evidence="2">The sequence shown here is derived from an EMBL/GenBank/DDBJ whole genome shotgun (WGS) entry which is preliminary data.</text>
</comment>
<protein>
    <submittedName>
        <fullName evidence="2">DUF4123 domain-containing protein</fullName>
    </submittedName>
</protein>
<accession>A0A533I4D9</accession>
<proteinExistence type="predicted"/>
<evidence type="ECO:0000259" key="1">
    <source>
        <dbReference type="Pfam" id="PF13503"/>
    </source>
</evidence>
<feature type="domain" description="DUF4123" evidence="1">
    <location>
        <begin position="38"/>
        <end position="149"/>
    </location>
</feature>
<name>A0A533I4D9_PARDE</name>
<evidence type="ECO:0000313" key="2">
    <source>
        <dbReference type="EMBL" id="TKW65551.1"/>
    </source>
</evidence>